<dbReference type="SUPFAM" id="SSF81383">
    <property type="entry name" value="F-box domain"/>
    <property type="match status" value="1"/>
</dbReference>
<proteinExistence type="predicted"/>
<comment type="caution">
    <text evidence="3">The sequence shown here is derived from an EMBL/GenBank/DDBJ whole genome shotgun (WGS) entry which is preliminary data.</text>
</comment>
<dbReference type="PANTHER" id="PTHR44259:SF87">
    <property type="entry name" value="F-BOX DOMAIN-CONTAINING PROTEIN"/>
    <property type="match status" value="1"/>
</dbReference>
<feature type="domain" description="F-box" evidence="1">
    <location>
        <begin position="4"/>
        <end position="39"/>
    </location>
</feature>
<reference evidence="3" key="1">
    <citation type="submission" date="2020-01" db="EMBL/GenBank/DDBJ databases">
        <authorList>
            <person name="Mishra B."/>
        </authorList>
    </citation>
    <scope>NUCLEOTIDE SEQUENCE [LARGE SCALE GENOMIC DNA]</scope>
</reference>
<dbReference type="OrthoDB" id="1863935at2759"/>
<dbReference type="Gene3D" id="1.20.1280.50">
    <property type="match status" value="1"/>
</dbReference>
<dbReference type="InterPro" id="IPR036047">
    <property type="entry name" value="F-box-like_dom_sf"/>
</dbReference>
<dbReference type="Proteomes" id="UP000467841">
    <property type="component" value="Unassembled WGS sequence"/>
</dbReference>
<dbReference type="InterPro" id="IPR050942">
    <property type="entry name" value="F-box_BR-signaling"/>
</dbReference>
<evidence type="ECO:0000259" key="1">
    <source>
        <dbReference type="Pfam" id="PF00646"/>
    </source>
</evidence>
<feature type="domain" description="KIB1-4 beta-propeller" evidence="2">
    <location>
        <begin position="71"/>
        <end position="142"/>
    </location>
</feature>
<dbReference type="Pfam" id="PF03478">
    <property type="entry name" value="Beta-prop_KIB1-4"/>
    <property type="match status" value="1"/>
</dbReference>
<evidence type="ECO:0000313" key="3">
    <source>
        <dbReference type="EMBL" id="CAA7022230.1"/>
    </source>
</evidence>
<dbReference type="PANTHER" id="PTHR44259">
    <property type="entry name" value="OS07G0183000 PROTEIN-RELATED"/>
    <property type="match status" value="1"/>
</dbReference>
<dbReference type="InterPro" id="IPR001810">
    <property type="entry name" value="F-box_dom"/>
</dbReference>
<organism evidence="3 4">
    <name type="scientific">Microthlaspi erraticum</name>
    <dbReference type="NCBI Taxonomy" id="1685480"/>
    <lineage>
        <taxon>Eukaryota</taxon>
        <taxon>Viridiplantae</taxon>
        <taxon>Streptophyta</taxon>
        <taxon>Embryophyta</taxon>
        <taxon>Tracheophyta</taxon>
        <taxon>Spermatophyta</taxon>
        <taxon>Magnoliopsida</taxon>
        <taxon>eudicotyledons</taxon>
        <taxon>Gunneridae</taxon>
        <taxon>Pentapetalae</taxon>
        <taxon>rosids</taxon>
        <taxon>malvids</taxon>
        <taxon>Brassicales</taxon>
        <taxon>Brassicaceae</taxon>
        <taxon>Coluteocarpeae</taxon>
        <taxon>Microthlaspi</taxon>
    </lineage>
</organism>
<gene>
    <name evidence="3" type="ORF">MERR_LOCUS9465</name>
</gene>
<dbReference type="EMBL" id="CACVBM020000666">
    <property type="protein sequence ID" value="CAA7022230.1"/>
    <property type="molecule type" value="Genomic_DNA"/>
</dbReference>
<accession>A0A6D2IA90</accession>
<evidence type="ECO:0000259" key="2">
    <source>
        <dbReference type="Pfam" id="PF03478"/>
    </source>
</evidence>
<protein>
    <submittedName>
        <fullName evidence="3">Uncharacterized protein</fullName>
    </submittedName>
</protein>
<sequence length="184" mass="20701">MWNLKIPSELLQEILSRLGLKANMNASLVCKAWLKSSVSVRKLQPHPWLFYPLEKWSPTGPTYILTDTLRSQTRELDLPELRGHGFSHSKDGWLLVTLQNSEAFFLNPFTLEHIYLPQASPDFSGYCLAFSSAPTSPSCVVVDTWQPVPVATSGFSTRLEQRGTFFQWNPALPLIVAGQYTCGQ</sequence>
<dbReference type="CDD" id="cd09917">
    <property type="entry name" value="F-box_SF"/>
    <property type="match status" value="1"/>
</dbReference>
<dbReference type="InterPro" id="IPR005174">
    <property type="entry name" value="KIB1-4_b-propeller"/>
</dbReference>
<evidence type="ECO:0000313" key="4">
    <source>
        <dbReference type="Proteomes" id="UP000467841"/>
    </source>
</evidence>
<dbReference type="AlphaFoldDB" id="A0A6D2IA90"/>
<keyword evidence="4" id="KW-1185">Reference proteome</keyword>
<dbReference type="Pfam" id="PF00646">
    <property type="entry name" value="F-box"/>
    <property type="match status" value="1"/>
</dbReference>
<name>A0A6D2IA90_9BRAS</name>